<dbReference type="InterPro" id="IPR053025">
    <property type="entry name" value="Mito_ATP_Synthase-Asso"/>
</dbReference>
<dbReference type="PROSITE" id="PS50076">
    <property type="entry name" value="DNAJ_2"/>
    <property type="match status" value="1"/>
</dbReference>
<evidence type="ECO:0000256" key="1">
    <source>
        <dbReference type="SAM" id="Phobius"/>
    </source>
</evidence>
<protein>
    <submittedName>
        <fullName evidence="4 5">DnaJ homolog subfamily C member 30-like</fullName>
    </submittedName>
</protein>
<accession>A0A6P3Y6R1</accession>
<keyword evidence="1" id="KW-0472">Membrane</keyword>
<dbReference type="RefSeq" id="XP_014486575.1">
    <property type="nucleotide sequence ID" value="XM_014631089.1"/>
</dbReference>
<feature type="transmembrane region" description="Helical" evidence="1">
    <location>
        <begin position="191"/>
        <end position="207"/>
    </location>
</feature>
<proteinExistence type="predicted"/>
<organism evidence="3 4">
    <name type="scientific">Dinoponera quadriceps</name>
    <name type="common">South American ant</name>
    <dbReference type="NCBI Taxonomy" id="609295"/>
    <lineage>
        <taxon>Eukaryota</taxon>
        <taxon>Metazoa</taxon>
        <taxon>Ecdysozoa</taxon>
        <taxon>Arthropoda</taxon>
        <taxon>Hexapoda</taxon>
        <taxon>Insecta</taxon>
        <taxon>Pterygota</taxon>
        <taxon>Neoptera</taxon>
        <taxon>Endopterygota</taxon>
        <taxon>Hymenoptera</taxon>
        <taxon>Apocrita</taxon>
        <taxon>Aculeata</taxon>
        <taxon>Formicoidea</taxon>
        <taxon>Formicidae</taxon>
        <taxon>Ponerinae</taxon>
        <taxon>Ponerini</taxon>
        <taxon>Dinoponera</taxon>
    </lineage>
</organism>
<dbReference type="SMART" id="SM00271">
    <property type="entry name" value="DnaJ"/>
    <property type="match status" value="1"/>
</dbReference>
<dbReference type="GeneID" id="106750619"/>
<dbReference type="OrthoDB" id="376357at2759"/>
<dbReference type="PRINTS" id="PR00625">
    <property type="entry name" value="JDOMAIN"/>
</dbReference>
<dbReference type="InterPro" id="IPR018253">
    <property type="entry name" value="DnaJ_domain_CS"/>
</dbReference>
<evidence type="ECO:0000313" key="4">
    <source>
        <dbReference type="RefSeq" id="XP_014486575.1"/>
    </source>
</evidence>
<reference evidence="4 5" key="1">
    <citation type="submission" date="2025-04" db="UniProtKB">
        <authorList>
            <consortium name="RefSeq"/>
        </authorList>
    </citation>
    <scope>IDENTIFICATION</scope>
</reference>
<dbReference type="PANTHER" id="PTHR44873:SF1">
    <property type="entry name" value="DNAJ HOMOLOG SUBFAMILY C MEMBER 30, MITOCHONDRIAL"/>
    <property type="match status" value="1"/>
</dbReference>
<dbReference type="PANTHER" id="PTHR44873">
    <property type="entry name" value="DNAJ HOMOLOG SUBFAMILY C MEMBER 30, MITOCHONDRIAL"/>
    <property type="match status" value="1"/>
</dbReference>
<dbReference type="CDD" id="cd06257">
    <property type="entry name" value="DnaJ"/>
    <property type="match status" value="1"/>
</dbReference>
<dbReference type="AlphaFoldDB" id="A0A6P3Y6R1"/>
<keyword evidence="1" id="KW-1133">Transmembrane helix</keyword>
<dbReference type="SUPFAM" id="SSF46565">
    <property type="entry name" value="Chaperone J-domain"/>
    <property type="match status" value="1"/>
</dbReference>
<evidence type="ECO:0000313" key="5">
    <source>
        <dbReference type="RefSeq" id="XP_014486582.1"/>
    </source>
</evidence>
<dbReference type="Proteomes" id="UP000515204">
    <property type="component" value="Unplaced"/>
</dbReference>
<name>A0A6P3Y6R1_DINQU</name>
<dbReference type="RefSeq" id="XP_014486582.1">
    <property type="nucleotide sequence ID" value="XM_014631096.1"/>
</dbReference>
<evidence type="ECO:0000313" key="3">
    <source>
        <dbReference type="Proteomes" id="UP000515204"/>
    </source>
</evidence>
<gene>
    <name evidence="4 5" type="primary">LOC106750619</name>
</gene>
<feature type="domain" description="J" evidence="2">
    <location>
        <begin position="53"/>
        <end position="117"/>
    </location>
</feature>
<dbReference type="PROSITE" id="PS00636">
    <property type="entry name" value="DNAJ_1"/>
    <property type="match status" value="1"/>
</dbReference>
<dbReference type="InterPro" id="IPR036869">
    <property type="entry name" value="J_dom_sf"/>
</dbReference>
<dbReference type="Gene3D" id="1.10.287.110">
    <property type="entry name" value="DnaJ domain"/>
    <property type="match status" value="1"/>
</dbReference>
<dbReference type="InterPro" id="IPR001623">
    <property type="entry name" value="DnaJ_domain"/>
</dbReference>
<keyword evidence="3" id="KW-1185">Reference proteome</keyword>
<evidence type="ECO:0000259" key="2">
    <source>
        <dbReference type="PROSITE" id="PS50076"/>
    </source>
</evidence>
<dbReference type="KEGG" id="dqu:106750619"/>
<keyword evidence="1" id="KW-0812">Transmembrane</keyword>
<dbReference type="Pfam" id="PF00226">
    <property type="entry name" value="DnaJ"/>
    <property type="match status" value="1"/>
</dbReference>
<sequence>MNIVSQSLCDTCQYLGFYKHAVITRFLFKYIPINSSKLLARLYSKKRDIKRKNYYDALEITPKATQSEIKSAYYMLSLQYHPDKNNSDYAKQKFQDISDAYEVLSNHEQRKNYDRHMMIHQQPVINVRESAHGKQIYTGVTKIYNFDAWTREHYGRQFEKDRIRRENYRQYKKTEEIVIQKKEKHSPFTKYIIYFLTLIFMIALHYIRNDDVPVHKAETYKK</sequence>